<dbReference type="Pfam" id="PF04893">
    <property type="entry name" value="Yip1"/>
    <property type="match status" value="1"/>
</dbReference>
<evidence type="ECO:0000259" key="6">
    <source>
        <dbReference type="Pfam" id="PF04893"/>
    </source>
</evidence>
<proteinExistence type="predicted"/>
<evidence type="ECO:0000256" key="5">
    <source>
        <dbReference type="SAM" id="Phobius"/>
    </source>
</evidence>
<evidence type="ECO:0000256" key="4">
    <source>
        <dbReference type="ARBA" id="ARBA00023136"/>
    </source>
</evidence>
<feature type="transmembrane region" description="Helical" evidence="5">
    <location>
        <begin position="104"/>
        <end position="121"/>
    </location>
</feature>
<keyword evidence="3 5" id="KW-1133">Transmembrane helix</keyword>
<evidence type="ECO:0000256" key="1">
    <source>
        <dbReference type="ARBA" id="ARBA00004141"/>
    </source>
</evidence>
<evidence type="ECO:0000313" key="8">
    <source>
        <dbReference type="Proteomes" id="UP001304683"/>
    </source>
</evidence>
<feature type="transmembrane region" description="Helical" evidence="5">
    <location>
        <begin position="36"/>
        <end position="63"/>
    </location>
</feature>
<dbReference type="RefSeq" id="WP_318750437.1">
    <property type="nucleotide sequence ID" value="NZ_CP132508.1"/>
</dbReference>
<keyword evidence="8" id="KW-1185">Reference proteome</keyword>
<dbReference type="EMBL" id="CP132508">
    <property type="protein sequence ID" value="WPD18618.1"/>
    <property type="molecule type" value="Genomic_DNA"/>
</dbReference>
<evidence type="ECO:0000313" key="7">
    <source>
        <dbReference type="EMBL" id="WPD18618.1"/>
    </source>
</evidence>
<reference evidence="7 8" key="1">
    <citation type="submission" date="2023-08" db="EMBL/GenBank/DDBJ databases">
        <title>Genome sequence of Thermaerobacter compostii strain Ins1, a spore-forming filamentous bacterium isolated from a deep geothermal reservoir.</title>
        <authorList>
            <person name="Bregnard D."/>
            <person name="Gonzalez D."/>
            <person name="Junier P."/>
        </authorList>
    </citation>
    <scope>NUCLEOTIDE SEQUENCE [LARGE SCALE GENOMIC DNA]</scope>
    <source>
        <strain evidence="7 8">Ins1</strain>
    </source>
</reference>
<feature type="transmembrane region" description="Helical" evidence="5">
    <location>
        <begin position="214"/>
        <end position="237"/>
    </location>
</feature>
<gene>
    <name evidence="7" type="ORF">Q5761_09665</name>
</gene>
<organism evidence="7 8">
    <name type="scientific">Thermaerobacter composti</name>
    <dbReference type="NCBI Taxonomy" id="554949"/>
    <lineage>
        <taxon>Bacteria</taxon>
        <taxon>Bacillati</taxon>
        <taxon>Bacillota</taxon>
        <taxon>Clostridia</taxon>
        <taxon>Eubacteriales</taxon>
        <taxon>Clostridiales Family XVII. Incertae Sedis</taxon>
        <taxon>Thermaerobacter</taxon>
    </lineage>
</organism>
<feature type="transmembrane region" description="Helical" evidence="5">
    <location>
        <begin position="169"/>
        <end position="186"/>
    </location>
</feature>
<accession>A0ABZ0QQG9</accession>
<dbReference type="Proteomes" id="UP001304683">
    <property type="component" value="Chromosome"/>
</dbReference>
<keyword evidence="2 5" id="KW-0812">Transmembrane</keyword>
<keyword evidence="4 5" id="KW-0472">Membrane</keyword>
<protein>
    <submittedName>
        <fullName evidence="7">YIP1 family protein</fullName>
    </submittedName>
</protein>
<evidence type="ECO:0000256" key="2">
    <source>
        <dbReference type="ARBA" id="ARBA00022692"/>
    </source>
</evidence>
<evidence type="ECO:0000256" key="3">
    <source>
        <dbReference type="ARBA" id="ARBA00022989"/>
    </source>
</evidence>
<name>A0ABZ0QQG9_9FIRM</name>
<comment type="subcellular location">
    <subcellularLocation>
        <location evidence="1">Membrane</location>
        <topology evidence="1">Multi-pass membrane protein</topology>
    </subcellularLocation>
</comment>
<feature type="domain" description="Yip1" evidence="6">
    <location>
        <begin position="18"/>
        <end position="229"/>
    </location>
</feature>
<dbReference type="InterPro" id="IPR006977">
    <property type="entry name" value="Yip1_dom"/>
</dbReference>
<sequence>MEQRDERRPVPLLRALGGMLASPGATFASFPARQPWFVPLLLFSLIGAVTQGLVAAVIAEALAAQAGDLSQQAGLPAGGTGSVVQFVRLVSLATGIVVGFSGPFFQVLVTAFVVWVLAMIVRQRLPFAQLFSLATYAYLPHVFGTLVFTLLVVSGAYDPMATPGAWPTSLRVLIPAGTGAFLAGLAQRIELFGLWSKVLLGIGLAAAARRASGWGIGVAVAGWLLLAVAGSALGSLVPGPGNWPAATGGAPGLGGGIPR</sequence>
<feature type="transmembrane region" description="Helical" evidence="5">
    <location>
        <begin position="133"/>
        <end position="157"/>
    </location>
</feature>